<dbReference type="InterPro" id="IPR041698">
    <property type="entry name" value="Methyltransf_25"/>
</dbReference>
<comment type="caution">
    <text evidence="5">The sequence shown here is derived from an EMBL/GenBank/DDBJ whole genome shotgun (WGS) entry which is preliminary data.</text>
</comment>
<evidence type="ECO:0000313" key="6">
    <source>
        <dbReference type="Proteomes" id="UP000291189"/>
    </source>
</evidence>
<dbReference type="InterPro" id="IPR029063">
    <property type="entry name" value="SAM-dependent_MTases_sf"/>
</dbReference>
<dbReference type="OrthoDB" id="7062303at2"/>
<dbReference type="Pfam" id="PF13649">
    <property type="entry name" value="Methyltransf_25"/>
    <property type="match status" value="1"/>
</dbReference>
<dbReference type="GO" id="GO:0032259">
    <property type="term" value="P:methylation"/>
    <property type="evidence" value="ECO:0007669"/>
    <property type="project" value="UniProtKB-KW"/>
</dbReference>
<keyword evidence="1 5" id="KW-0489">Methyltransferase</keyword>
<evidence type="ECO:0000256" key="3">
    <source>
        <dbReference type="ARBA" id="ARBA00022691"/>
    </source>
</evidence>
<dbReference type="AlphaFoldDB" id="A0A4Q5IUZ4"/>
<dbReference type="RefSeq" id="WP_129989621.1">
    <property type="nucleotide sequence ID" value="NZ_SDPU01000037.1"/>
</dbReference>
<name>A0A4Q5IUZ4_9ACTN</name>
<dbReference type="SUPFAM" id="SSF53335">
    <property type="entry name" value="S-adenosyl-L-methionine-dependent methyltransferases"/>
    <property type="match status" value="1"/>
</dbReference>
<keyword evidence="3" id="KW-0949">S-adenosyl-L-methionine</keyword>
<feature type="domain" description="Methyltransferase" evidence="4">
    <location>
        <begin position="47"/>
        <end position="141"/>
    </location>
</feature>
<dbReference type="Gene3D" id="3.40.50.150">
    <property type="entry name" value="Vaccinia Virus protein VP39"/>
    <property type="match status" value="1"/>
</dbReference>
<dbReference type="PANTHER" id="PTHR43464:SF19">
    <property type="entry name" value="UBIQUINONE BIOSYNTHESIS O-METHYLTRANSFERASE, MITOCHONDRIAL"/>
    <property type="match status" value="1"/>
</dbReference>
<evidence type="ECO:0000256" key="1">
    <source>
        <dbReference type="ARBA" id="ARBA00022603"/>
    </source>
</evidence>
<dbReference type="CDD" id="cd02440">
    <property type="entry name" value="AdoMet_MTases"/>
    <property type="match status" value="1"/>
</dbReference>
<keyword evidence="6" id="KW-1185">Reference proteome</keyword>
<dbReference type="GO" id="GO:0008168">
    <property type="term" value="F:methyltransferase activity"/>
    <property type="evidence" value="ECO:0007669"/>
    <property type="project" value="UniProtKB-KW"/>
</dbReference>
<dbReference type="PANTHER" id="PTHR43464">
    <property type="entry name" value="METHYLTRANSFERASE"/>
    <property type="match status" value="1"/>
</dbReference>
<organism evidence="5 6">
    <name type="scientific">Nocardioides iriomotensis</name>
    <dbReference type="NCBI Taxonomy" id="715784"/>
    <lineage>
        <taxon>Bacteria</taxon>
        <taxon>Bacillati</taxon>
        <taxon>Actinomycetota</taxon>
        <taxon>Actinomycetes</taxon>
        <taxon>Propionibacteriales</taxon>
        <taxon>Nocardioidaceae</taxon>
        <taxon>Nocardioides</taxon>
    </lineage>
</organism>
<accession>A0A4Q5IUZ4</accession>
<sequence>MTRWSRLSGKVGGEQYAARFAALAARGEDVHGEAAFVDGLVEPGSRILDAGCGTGRVGIRLAELGHTVVGVDVDASMLAVARREAPLLAWHEGDLAHLPEPVAADAPYDAVVLAGNVVPLLAEDTLPAVLPGLARLLRPGGLLVAGFGLDDAHLPPGCPVTPLADYDAAAEDAGLTPVDRFSTWQAAPFDVAQGYVVVVYRA</sequence>
<dbReference type="EMBL" id="SDPU01000037">
    <property type="protein sequence ID" value="RYU08815.1"/>
    <property type="molecule type" value="Genomic_DNA"/>
</dbReference>
<evidence type="ECO:0000259" key="4">
    <source>
        <dbReference type="Pfam" id="PF13649"/>
    </source>
</evidence>
<proteinExistence type="predicted"/>
<keyword evidence="2 5" id="KW-0808">Transferase</keyword>
<evidence type="ECO:0000256" key="2">
    <source>
        <dbReference type="ARBA" id="ARBA00022679"/>
    </source>
</evidence>
<reference evidence="5 6" key="1">
    <citation type="submission" date="2019-01" db="EMBL/GenBank/DDBJ databases">
        <title>Nocardioides guangzhouensis sp. nov., an actinobacterium isolated from soil.</title>
        <authorList>
            <person name="Fu Y."/>
            <person name="Cai Y."/>
            <person name="Lin Z."/>
            <person name="Chen P."/>
        </authorList>
    </citation>
    <scope>NUCLEOTIDE SEQUENCE [LARGE SCALE GENOMIC DNA]</scope>
    <source>
        <strain evidence="5 6">NBRC 105384</strain>
    </source>
</reference>
<protein>
    <submittedName>
        <fullName evidence="5">Class I SAM-dependent methyltransferase</fullName>
    </submittedName>
</protein>
<dbReference type="Proteomes" id="UP000291189">
    <property type="component" value="Unassembled WGS sequence"/>
</dbReference>
<gene>
    <name evidence="5" type="ORF">ETU37_22400</name>
</gene>
<evidence type="ECO:0000313" key="5">
    <source>
        <dbReference type="EMBL" id="RYU08815.1"/>
    </source>
</evidence>